<evidence type="ECO:0000259" key="5">
    <source>
        <dbReference type="Pfam" id="PF08240"/>
    </source>
</evidence>
<dbReference type="SUPFAM" id="SSF50129">
    <property type="entry name" value="GroES-like"/>
    <property type="match status" value="1"/>
</dbReference>
<organism evidence="6 7">
    <name type="scientific">Pseudonocardia endophytica</name>
    <dbReference type="NCBI Taxonomy" id="401976"/>
    <lineage>
        <taxon>Bacteria</taxon>
        <taxon>Bacillati</taxon>
        <taxon>Actinomycetota</taxon>
        <taxon>Actinomycetes</taxon>
        <taxon>Pseudonocardiales</taxon>
        <taxon>Pseudonocardiaceae</taxon>
        <taxon>Pseudonocardia</taxon>
    </lineage>
</organism>
<dbReference type="InterPro" id="IPR013149">
    <property type="entry name" value="ADH-like_C"/>
</dbReference>
<evidence type="ECO:0000256" key="2">
    <source>
        <dbReference type="ARBA" id="ARBA00022723"/>
    </source>
</evidence>
<dbReference type="InterPro" id="IPR011032">
    <property type="entry name" value="GroES-like_sf"/>
</dbReference>
<evidence type="ECO:0000256" key="3">
    <source>
        <dbReference type="ARBA" id="ARBA00022833"/>
    </source>
</evidence>
<evidence type="ECO:0008006" key="8">
    <source>
        <dbReference type="Google" id="ProtNLM"/>
    </source>
</evidence>
<dbReference type="Gene3D" id="3.40.50.720">
    <property type="entry name" value="NAD(P)-binding Rossmann-like Domain"/>
    <property type="match status" value="1"/>
</dbReference>
<protein>
    <recommendedName>
        <fullName evidence="8">Threonine dehydrogenase-like Zn-dependent dehydrogenase</fullName>
    </recommendedName>
</protein>
<dbReference type="CDD" id="cd08287">
    <property type="entry name" value="FDH_like_ADH3"/>
    <property type="match status" value="1"/>
</dbReference>
<dbReference type="PANTHER" id="PTHR42813">
    <property type="entry name" value="ZINC-TYPE ALCOHOL DEHYDROGENASE-LIKE"/>
    <property type="match status" value="1"/>
</dbReference>
<proteinExistence type="predicted"/>
<dbReference type="Pfam" id="PF00107">
    <property type="entry name" value="ADH_zinc_N"/>
    <property type="match status" value="1"/>
</dbReference>
<dbReference type="Pfam" id="PF08240">
    <property type="entry name" value="ADH_N"/>
    <property type="match status" value="1"/>
</dbReference>
<evidence type="ECO:0000256" key="1">
    <source>
        <dbReference type="ARBA" id="ARBA00001947"/>
    </source>
</evidence>
<keyword evidence="2" id="KW-0479">Metal-binding</keyword>
<keyword evidence="7" id="KW-1185">Reference proteome</keyword>
<dbReference type="AlphaFoldDB" id="A0A4R1HUG3"/>
<dbReference type="GO" id="GO:0046872">
    <property type="term" value="F:metal ion binding"/>
    <property type="evidence" value="ECO:0007669"/>
    <property type="project" value="UniProtKB-KW"/>
</dbReference>
<dbReference type="EMBL" id="SMFZ01000001">
    <property type="protein sequence ID" value="TCK25003.1"/>
    <property type="molecule type" value="Genomic_DNA"/>
</dbReference>
<feature type="domain" description="Alcohol dehydrogenase-like N-terminal" evidence="5">
    <location>
        <begin position="36"/>
        <end position="138"/>
    </location>
</feature>
<keyword evidence="3" id="KW-0862">Zinc</keyword>
<evidence type="ECO:0000313" key="7">
    <source>
        <dbReference type="Proteomes" id="UP000295560"/>
    </source>
</evidence>
<dbReference type="PANTHER" id="PTHR42813:SF2">
    <property type="entry name" value="DEHYDROGENASE, ZINC-CONTAINING, PUTATIVE (AFU_ORTHOLOGUE AFUA_2G02810)-RELATED"/>
    <property type="match status" value="1"/>
</dbReference>
<accession>A0A4R1HUG3</accession>
<feature type="domain" description="Alcohol dehydrogenase-like C-terminal" evidence="4">
    <location>
        <begin position="189"/>
        <end position="305"/>
    </location>
</feature>
<dbReference type="Proteomes" id="UP000295560">
    <property type="component" value="Unassembled WGS sequence"/>
</dbReference>
<dbReference type="InterPro" id="IPR013154">
    <property type="entry name" value="ADH-like_N"/>
</dbReference>
<name>A0A4R1HUG3_PSEEN</name>
<dbReference type="Gene3D" id="3.90.180.10">
    <property type="entry name" value="Medium-chain alcohol dehydrogenases, catalytic domain"/>
    <property type="match status" value="1"/>
</dbReference>
<gene>
    <name evidence="6" type="ORF">EV378_0800</name>
</gene>
<comment type="cofactor">
    <cofactor evidence="1">
        <name>Zn(2+)</name>
        <dbReference type="ChEBI" id="CHEBI:29105"/>
    </cofactor>
</comment>
<dbReference type="SUPFAM" id="SSF51735">
    <property type="entry name" value="NAD(P)-binding Rossmann-fold domains"/>
    <property type="match status" value="1"/>
</dbReference>
<sequence length="355" mass="37439">MVHRRRGYAAGMRATLIHGKHDVRVSEVPDPTIRDDTDAIVRVVRSCICGSDLWPYNSAEPDEAGDRIGHEFLGVVEEVGSGVTRTRKGELVVAPFVWADNTCDFCREGLQTSCRNGGGWGADGTDGGQGEYVRVPFADGVLVGLPGEPDDALLASMLTLSDVFSTGHHAAVSAGVREGDTVAVVGDGAVGLSGVLAANRLGAERIILLGRHVDRTDLGREFGATDVVAERGDEGIERVRELTGGDGAHAVLECVGFGEALRTAIEITRDGGTVGRVGVSQYSDVPLGVGSFMRNVGINGGVAPARAYIEELLPDVLEGRVQPGKVFDRTVGLDEVPDGYRAMNEREALKVLVAP</sequence>
<comment type="caution">
    <text evidence="6">The sequence shown here is derived from an EMBL/GenBank/DDBJ whole genome shotgun (WGS) entry which is preliminary data.</text>
</comment>
<dbReference type="InterPro" id="IPR036291">
    <property type="entry name" value="NAD(P)-bd_dom_sf"/>
</dbReference>
<evidence type="ECO:0000259" key="4">
    <source>
        <dbReference type="Pfam" id="PF00107"/>
    </source>
</evidence>
<reference evidence="6 7" key="1">
    <citation type="submission" date="2019-03" db="EMBL/GenBank/DDBJ databases">
        <title>Sequencing the genomes of 1000 actinobacteria strains.</title>
        <authorList>
            <person name="Klenk H.-P."/>
        </authorList>
    </citation>
    <scope>NUCLEOTIDE SEQUENCE [LARGE SCALE GENOMIC DNA]</scope>
    <source>
        <strain evidence="6 7">DSM 44969</strain>
    </source>
</reference>
<evidence type="ECO:0000313" key="6">
    <source>
        <dbReference type="EMBL" id="TCK25003.1"/>
    </source>
</evidence>